<evidence type="ECO:0000259" key="3">
    <source>
        <dbReference type="Pfam" id="PF01370"/>
    </source>
</evidence>
<gene>
    <name evidence="5" type="ORF">SAMN04489710_106167</name>
</gene>
<feature type="transmembrane region" description="Helical" evidence="2">
    <location>
        <begin position="106"/>
        <end position="125"/>
    </location>
</feature>
<dbReference type="OrthoDB" id="9801773at2"/>
<keyword evidence="6" id="KW-1185">Reference proteome</keyword>
<dbReference type="SUPFAM" id="SSF51735">
    <property type="entry name" value="NAD(P)-binding Rossmann-fold domains"/>
    <property type="match status" value="1"/>
</dbReference>
<dbReference type="Gene3D" id="3.40.50.720">
    <property type="entry name" value="NAD(P)-binding Rossmann-like Domain"/>
    <property type="match status" value="1"/>
</dbReference>
<dbReference type="PANTHER" id="PTHR11092">
    <property type="entry name" value="SUGAR NUCLEOTIDE EPIMERASE RELATED"/>
    <property type="match status" value="1"/>
</dbReference>
<sequence length="525" mass="55470">MTAVFIVLTVQALMGAFDNLWHHEWQARLPQRASARHELLLHALREAIYGLLFLGFAWVQWQGAWVLLPATLLAVEIAITAADFLEEDRSRRLPPAERVLHTLLTVSYGVLVGVIAPLFAAQAALPTAVVVAGHGAWSLLFTLAGTVVLAWSVRNALAVHRLRGVARAEAAASATPAPPARGPAVLVTGGTGFVGSALVQRLRQEGHRVIVATRDPLQARAAFGPGVWAVDRLDDIPSETAIGAVVHLAGAPILGLPWSARRRRQLVDSRVETTRALRDLIARLHRRPRVLVGASAVGFYGLPVGGDFLDERCGPQPGRFQSELCARIEQEALRAEALGVRVVCLRLGIVLGADGGAYPAQALAARWGLGAVLGHGRQPVPWIHRDDAVGLILHACRQPRLSGAVNAVAPAVPSQRAFAAALAASFGRVVRLRLPAWPLRMALGEMSELLLYGQRAVPVRALASGYAFRHPTLDGALRALARPAAPGTDGPGSLARALPQINGGGRGCSGAAVACGDNPGTPFAS</sequence>
<dbReference type="EMBL" id="FOMQ01000006">
    <property type="protein sequence ID" value="SFD80018.1"/>
    <property type="molecule type" value="Genomic_DNA"/>
</dbReference>
<organism evidence="5 6">
    <name type="scientific">Paracidovorax konjaci</name>
    <dbReference type="NCBI Taxonomy" id="32040"/>
    <lineage>
        <taxon>Bacteria</taxon>
        <taxon>Pseudomonadati</taxon>
        <taxon>Pseudomonadota</taxon>
        <taxon>Betaproteobacteria</taxon>
        <taxon>Burkholderiales</taxon>
        <taxon>Comamonadaceae</taxon>
        <taxon>Paracidovorax</taxon>
    </lineage>
</organism>
<evidence type="ECO:0008006" key="7">
    <source>
        <dbReference type="Google" id="ProtNLM"/>
    </source>
</evidence>
<dbReference type="InterPro" id="IPR036291">
    <property type="entry name" value="NAD(P)-bd_dom_sf"/>
</dbReference>
<reference evidence="6" key="1">
    <citation type="submission" date="2016-10" db="EMBL/GenBank/DDBJ databases">
        <authorList>
            <person name="Varghese N."/>
            <person name="Submissions S."/>
        </authorList>
    </citation>
    <scope>NUCLEOTIDE SEQUENCE [LARGE SCALE GENOMIC DNA]</scope>
    <source>
        <strain evidence="6">DSM 7481</strain>
    </source>
</reference>
<dbReference type="Proteomes" id="UP000199517">
    <property type="component" value="Unassembled WGS sequence"/>
</dbReference>
<evidence type="ECO:0000259" key="4">
    <source>
        <dbReference type="Pfam" id="PF08338"/>
    </source>
</evidence>
<dbReference type="PANTHER" id="PTHR11092:SF0">
    <property type="entry name" value="EPIMERASE FAMILY PROTEIN SDR39U1"/>
    <property type="match status" value="1"/>
</dbReference>
<proteinExistence type="inferred from homology"/>
<evidence type="ECO:0000256" key="2">
    <source>
        <dbReference type="SAM" id="Phobius"/>
    </source>
</evidence>
<feature type="transmembrane region" description="Helical" evidence="2">
    <location>
        <begin position="131"/>
        <end position="153"/>
    </location>
</feature>
<dbReference type="InterPro" id="IPR013549">
    <property type="entry name" value="DUF1731"/>
</dbReference>
<name>A0A1I1VDG8_9BURK</name>
<dbReference type="Pfam" id="PF08338">
    <property type="entry name" value="DUF1731"/>
    <property type="match status" value="1"/>
</dbReference>
<feature type="transmembrane region" description="Helical" evidence="2">
    <location>
        <begin position="65"/>
        <end position="85"/>
    </location>
</feature>
<dbReference type="NCBIfam" id="TIGR01777">
    <property type="entry name" value="yfcH"/>
    <property type="match status" value="1"/>
</dbReference>
<accession>A0A1I1VDG8</accession>
<keyword evidence="2" id="KW-1133">Transmembrane helix</keyword>
<evidence type="ECO:0000313" key="6">
    <source>
        <dbReference type="Proteomes" id="UP000199517"/>
    </source>
</evidence>
<evidence type="ECO:0000313" key="5">
    <source>
        <dbReference type="EMBL" id="SFD80018.1"/>
    </source>
</evidence>
<protein>
    <recommendedName>
        <fullName evidence="7">TIGR01777 family protein</fullName>
    </recommendedName>
</protein>
<dbReference type="AlphaFoldDB" id="A0A1I1VDG8"/>
<feature type="domain" description="NAD-dependent epimerase/dehydratase" evidence="3">
    <location>
        <begin position="185"/>
        <end position="401"/>
    </location>
</feature>
<dbReference type="RefSeq" id="WP_092952181.1">
    <property type="nucleotide sequence ID" value="NZ_FOMQ01000006.1"/>
</dbReference>
<comment type="similarity">
    <text evidence="1">Belongs to the NAD(P)-dependent epimerase/dehydratase family. SDR39U1 subfamily.</text>
</comment>
<evidence type="ECO:0000256" key="1">
    <source>
        <dbReference type="ARBA" id="ARBA00009353"/>
    </source>
</evidence>
<keyword evidence="2" id="KW-0812">Transmembrane</keyword>
<dbReference type="STRING" id="32040.SAMN04489710_106167"/>
<dbReference type="InterPro" id="IPR010099">
    <property type="entry name" value="SDR39U1"/>
</dbReference>
<dbReference type="Pfam" id="PF01370">
    <property type="entry name" value="Epimerase"/>
    <property type="match status" value="1"/>
</dbReference>
<keyword evidence="2" id="KW-0472">Membrane</keyword>
<feature type="domain" description="DUF1731" evidence="4">
    <location>
        <begin position="434"/>
        <end position="480"/>
    </location>
</feature>
<dbReference type="InterPro" id="IPR001509">
    <property type="entry name" value="Epimerase_deHydtase"/>
</dbReference>